<dbReference type="InterPro" id="IPR036942">
    <property type="entry name" value="Beta-barrel_TonB_sf"/>
</dbReference>
<dbReference type="GO" id="GO:0015344">
    <property type="term" value="F:siderophore uptake transmembrane transporter activity"/>
    <property type="evidence" value="ECO:0007669"/>
    <property type="project" value="TreeGrafter"/>
</dbReference>
<evidence type="ECO:0000256" key="6">
    <source>
        <dbReference type="ARBA" id="ARBA00022692"/>
    </source>
</evidence>
<keyword evidence="8" id="KW-0408">Iron</keyword>
<dbReference type="InterPro" id="IPR010917">
    <property type="entry name" value="TonB_rcpt_CS"/>
</dbReference>
<evidence type="ECO:0000256" key="3">
    <source>
        <dbReference type="ARBA" id="ARBA00022448"/>
    </source>
</evidence>
<sequence>MIIARKTISVITFICPELIQMRTNPSSAMRVKPRLLAVLISSATFPAVAATASADASQARPNEETVVVTAAPDASDTFTAGGDQLVPAFLDGQIANGGRMGMLGEQKAMDVPFSVIGYTSKLVEDQQAHTIADVVANDAGVQSTQGYGNFAETYRIRGFTLDGDDMTLGGLSGIVPRQVMDTQMLERIEVFKGANSLMNGASSTGVGGMINLEPKRAESIPVTRVGVDYTSDSQLGGNLDVGRRFGDNDQFGVRVNLLHREGGTTVDNDRRRTTLASVGLDYKGERLRSSLDFGYQKKTFHGSTAGINITNVDFIPSAPGTSHNYSQKWAWSDIENEFGMLKSEYDLLDNNLLTAYGALGGQHAHEQGTYSSPKLIDGSGAATAGRLDTNRISDTASGMAGLRSQFATGPVSHKVNVGYAAQTTQIKTAWGMAWGNESPTNIYDTHAVPMPDNVLTGGKNYTDPLTTERDRSQGWLLSDTLGVLDDSVLLTLGARHQKVVVTSYNVNTGKQEAASSYSEQRWMPTYGIVYKPWESVSLYANHTEALQPGGTGALGTVNYGQSLGIVHSKQNEVGVKLDFGRVGGSVALFEIKKPSVLTTTSNNLSYSKLDGEQRNRGLELNAFGEPVLGLRLNGGATWMDPELTKTQDGINNGNDAIGVPRFTAVFGAEYDIAQVPGLTATGRVNHTGSQYADSANTKKLSAYTTLDLGMRYRMQLNEDKNEMVVRVGLDNVTNKKYWSGVDSTSGIYLFQGQGRTLKASLSYDF</sequence>
<dbReference type="Gene3D" id="2.40.170.20">
    <property type="entry name" value="TonB-dependent receptor, beta-barrel domain"/>
    <property type="match status" value="1"/>
</dbReference>
<dbReference type="STRING" id="630626.EBL_c00220"/>
<dbReference type="KEGG" id="ebt:EBL_c00220"/>
<dbReference type="SUPFAM" id="SSF56935">
    <property type="entry name" value="Porins"/>
    <property type="match status" value="1"/>
</dbReference>
<evidence type="ECO:0000259" key="20">
    <source>
        <dbReference type="Pfam" id="PF07715"/>
    </source>
</evidence>
<dbReference type="EMBL" id="CP001560">
    <property type="protein sequence ID" value="AFJ45159.1"/>
    <property type="molecule type" value="Genomic_DNA"/>
</dbReference>
<feature type="short sequence motif" description="TonB box" evidence="15">
    <location>
        <begin position="65"/>
        <end position="71"/>
    </location>
</feature>
<dbReference type="GO" id="GO:0009279">
    <property type="term" value="C:cell outer membrane"/>
    <property type="evidence" value="ECO:0007669"/>
    <property type="project" value="UniProtKB-SubCell"/>
</dbReference>
<accession>I2B3Q5</accession>
<evidence type="ECO:0000256" key="10">
    <source>
        <dbReference type="ARBA" id="ARBA00023077"/>
    </source>
</evidence>
<keyword evidence="6 14" id="KW-0812">Transmembrane</keyword>
<evidence type="ECO:0000256" key="18">
    <source>
        <dbReference type="SAM" id="SignalP"/>
    </source>
</evidence>
<evidence type="ECO:0000256" key="14">
    <source>
        <dbReference type="PROSITE-ProRule" id="PRU01360"/>
    </source>
</evidence>
<feature type="chain" id="PRO_5003655911" evidence="18">
    <location>
        <begin position="50"/>
        <end position="765"/>
    </location>
</feature>
<dbReference type="PANTHER" id="PTHR32552">
    <property type="entry name" value="FERRICHROME IRON RECEPTOR-RELATED"/>
    <property type="match status" value="1"/>
</dbReference>
<dbReference type="InterPro" id="IPR010105">
    <property type="entry name" value="TonB_sidphr_rcpt"/>
</dbReference>
<keyword evidence="9" id="KW-0406">Ion transport</keyword>
<evidence type="ECO:0000256" key="8">
    <source>
        <dbReference type="ARBA" id="ARBA00023004"/>
    </source>
</evidence>
<evidence type="ECO:0000256" key="2">
    <source>
        <dbReference type="ARBA" id="ARBA00009810"/>
    </source>
</evidence>
<dbReference type="GO" id="GO:0038023">
    <property type="term" value="F:signaling receptor activity"/>
    <property type="evidence" value="ECO:0007669"/>
    <property type="project" value="InterPro"/>
</dbReference>
<feature type="signal peptide" evidence="18">
    <location>
        <begin position="1"/>
        <end position="49"/>
    </location>
</feature>
<evidence type="ECO:0000256" key="15">
    <source>
        <dbReference type="PROSITE-ProRule" id="PRU10143"/>
    </source>
</evidence>
<feature type="domain" description="TonB-dependent receptor plug" evidence="20">
    <location>
        <begin position="108"/>
        <end position="205"/>
    </location>
</feature>
<dbReference type="Gene3D" id="2.170.130.10">
    <property type="entry name" value="TonB-dependent receptor, plug domain"/>
    <property type="match status" value="1"/>
</dbReference>
<evidence type="ECO:0000256" key="4">
    <source>
        <dbReference type="ARBA" id="ARBA00022452"/>
    </source>
</evidence>
<dbReference type="InterPro" id="IPR012910">
    <property type="entry name" value="Plug_dom"/>
</dbReference>
<evidence type="ECO:0000256" key="11">
    <source>
        <dbReference type="ARBA" id="ARBA00023136"/>
    </source>
</evidence>
<dbReference type="eggNOG" id="COG4773">
    <property type="taxonomic scope" value="Bacteria"/>
</dbReference>
<dbReference type="GO" id="GO:0015891">
    <property type="term" value="P:siderophore transport"/>
    <property type="evidence" value="ECO:0007669"/>
    <property type="project" value="InterPro"/>
</dbReference>
<dbReference type="InterPro" id="IPR037066">
    <property type="entry name" value="Plug_dom_sf"/>
</dbReference>
<evidence type="ECO:0000259" key="19">
    <source>
        <dbReference type="Pfam" id="PF00593"/>
    </source>
</evidence>
<keyword evidence="10 15" id="KW-0798">TonB box</keyword>
<evidence type="ECO:0000313" key="22">
    <source>
        <dbReference type="Proteomes" id="UP000001955"/>
    </source>
</evidence>
<evidence type="ECO:0000256" key="9">
    <source>
        <dbReference type="ARBA" id="ARBA00023065"/>
    </source>
</evidence>
<dbReference type="Proteomes" id="UP000001955">
    <property type="component" value="Chromosome"/>
</dbReference>
<dbReference type="PATRIC" id="fig|630626.3.peg.23"/>
<dbReference type="NCBIfam" id="TIGR01783">
    <property type="entry name" value="TonB-siderophor"/>
    <property type="match status" value="1"/>
</dbReference>
<keyword evidence="7 18" id="KW-0732">Signal</keyword>
<organism evidence="21 22">
    <name type="scientific">Shimwellia blattae (strain ATCC 29907 / DSM 4481 / JCM 1650 / NBRC 105725 / CDC 9005-74)</name>
    <name type="common">Escherichia blattae</name>
    <dbReference type="NCBI Taxonomy" id="630626"/>
    <lineage>
        <taxon>Bacteria</taxon>
        <taxon>Pseudomonadati</taxon>
        <taxon>Pseudomonadota</taxon>
        <taxon>Gammaproteobacteria</taxon>
        <taxon>Enterobacterales</taxon>
        <taxon>Enterobacteriaceae</taxon>
        <taxon>Shimwellia</taxon>
    </lineage>
</organism>
<comment type="subcellular location">
    <subcellularLocation>
        <location evidence="1 14">Cell outer membrane</location>
        <topology evidence="1 14">Multi-pass membrane protein</topology>
    </subcellularLocation>
</comment>
<evidence type="ECO:0000256" key="1">
    <source>
        <dbReference type="ARBA" id="ARBA00004571"/>
    </source>
</evidence>
<dbReference type="InterPro" id="IPR010916">
    <property type="entry name" value="TonB_box_CS"/>
</dbReference>
<dbReference type="InterPro" id="IPR000531">
    <property type="entry name" value="Beta-barrel_TonB"/>
</dbReference>
<dbReference type="Pfam" id="PF07715">
    <property type="entry name" value="Plug"/>
    <property type="match status" value="1"/>
</dbReference>
<gene>
    <name evidence="21" type="ordered locus">EBL_c00220</name>
</gene>
<name>I2B3Q5_SHIBC</name>
<evidence type="ECO:0000256" key="16">
    <source>
        <dbReference type="PROSITE-ProRule" id="PRU10144"/>
    </source>
</evidence>
<dbReference type="Pfam" id="PF00593">
    <property type="entry name" value="TonB_dep_Rec_b-barrel"/>
    <property type="match status" value="1"/>
</dbReference>
<comment type="similarity">
    <text evidence="2 14 17">Belongs to the TonB-dependent receptor family.</text>
</comment>
<dbReference type="CDD" id="cd01347">
    <property type="entry name" value="ligand_gated_channel"/>
    <property type="match status" value="1"/>
</dbReference>
<keyword evidence="13 14" id="KW-0998">Cell outer membrane</keyword>
<dbReference type="PANTHER" id="PTHR32552:SF82">
    <property type="entry name" value="FCUA PROTEIN"/>
    <property type="match status" value="1"/>
</dbReference>
<evidence type="ECO:0000256" key="13">
    <source>
        <dbReference type="ARBA" id="ARBA00023237"/>
    </source>
</evidence>
<keyword evidence="22" id="KW-1185">Reference proteome</keyword>
<dbReference type="InterPro" id="IPR039426">
    <property type="entry name" value="TonB-dep_rcpt-like"/>
</dbReference>
<dbReference type="AlphaFoldDB" id="I2B3Q5"/>
<protein>
    <submittedName>
        <fullName evidence="21">Putative TonB-dependent siderophore receptor</fullName>
    </submittedName>
</protein>
<keyword evidence="11 14" id="KW-0472">Membrane</keyword>
<reference evidence="21 22" key="1">
    <citation type="journal article" date="2012" name="J. Bacteriol.">
        <title>Complete genome sequence of the B12-producing Shimwellia blattae strain DSM 4481, isolated from a cockroach.</title>
        <authorList>
            <person name="Brzuszkiewicz E."/>
            <person name="Waschkowitz T."/>
            <person name="Wiezer A."/>
            <person name="Daniel R."/>
        </authorList>
    </citation>
    <scope>NUCLEOTIDE SEQUENCE [LARGE SCALE GENOMIC DNA]</scope>
    <source>
        <strain evidence="22">ATCC 29907 / DSM 4481 / JCM 1650 / NBRC 105725 / CDC 9005-74</strain>
    </source>
</reference>
<keyword evidence="12 21" id="KW-0675">Receptor</keyword>
<keyword evidence="3 14" id="KW-0813">Transport</keyword>
<evidence type="ECO:0000313" key="21">
    <source>
        <dbReference type="EMBL" id="AFJ45159.1"/>
    </source>
</evidence>
<evidence type="ECO:0000256" key="17">
    <source>
        <dbReference type="RuleBase" id="RU003357"/>
    </source>
</evidence>
<feature type="domain" description="TonB-dependent receptor-like beta-barrel" evidence="19">
    <location>
        <begin position="279"/>
        <end position="732"/>
    </location>
</feature>
<evidence type="ECO:0000256" key="7">
    <source>
        <dbReference type="ARBA" id="ARBA00022729"/>
    </source>
</evidence>
<evidence type="ECO:0000256" key="5">
    <source>
        <dbReference type="ARBA" id="ARBA00022496"/>
    </source>
</evidence>
<dbReference type="PROSITE" id="PS01156">
    <property type="entry name" value="TONB_DEPENDENT_REC_2"/>
    <property type="match status" value="1"/>
</dbReference>
<evidence type="ECO:0000256" key="12">
    <source>
        <dbReference type="ARBA" id="ARBA00023170"/>
    </source>
</evidence>
<keyword evidence="5" id="KW-0410">Iron transport</keyword>
<proteinExistence type="inferred from homology"/>
<dbReference type="PROSITE" id="PS52016">
    <property type="entry name" value="TONB_DEPENDENT_REC_3"/>
    <property type="match status" value="1"/>
</dbReference>
<dbReference type="HOGENOM" id="CLU_008287_22_0_6"/>
<dbReference type="PROSITE" id="PS00430">
    <property type="entry name" value="TONB_DEPENDENT_REC_1"/>
    <property type="match status" value="1"/>
</dbReference>
<keyword evidence="4 14" id="KW-1134">Transmembrane beta strand</keyword>
<feature type="short sequence motif" description="TonB C-terminal box" evidence="16">
    <location>
        <begin position="748"/>
        <end position="765"/>
    </location>
</feature>